<keyword evidence="2" id="KW-0732">Signal</keyword>
<feature type="domain" description="PepSY" evidence="3">
    <location>
        <begin position="69"/>
        <end position="126"/>
    </location>
</feature>
<evidence type="ECO:0000256" key="2">
    <source>
        <dbReference type="SAM" id="SignalP"/>
    </source>
</evidence>
<proteinExistence type="predicted"/>
<feature type="region of interest" description="Disordered" evidence="1">
    <location>
        <begin position="22"/>
        <end position="66"/>
    </location>
</feature>
<dbReference type="EMBL" id="AEEH01000046">
    <property type="protein sequence ID" value="EFM25033.1"/>
    <property type="molecule type" value="Genomic_DNA"/>
</dbReference>
<reference evidence="4 5" key="1">
    <citation type="submission" date="2010-07" db="EMBL/GenBank/DDBJ databases">
        <authorList>
            <person name="Muzny D."/>
            <person name="Qin X."/>
            <person name="Deng J."/>
            <person name="Jiang H."/>
            <person name="Liu Y."/>
            <person name="Qu J."/>
            <person name="Song X.-Z."/>
            <person name="Zhang L."/>
            <person name="Thornton R."/>
            <person name="Coyle M."/>
            <person name="Francisco L."/>
            <person name="Jackson L."/>
            <person name="Javaid M."/>
            <person name="Korchina V."/>
            <person name="Kovar C."/>
            <person name="Mata R."/>
            <person name="Mathew T."/>
            <person name="Ngo R."/>
            <person name="Nguyen L."/>
            <person name="Nguyen N."/>
            <person name="Okwuonu G."/>
            <person name="Ongeri F."/>
            <person name="Pham C."/>
            <person name="Simmons D."/>
            <person name="Wilczek-Boney K."/>
            <person name="Hale W."/>
            <person name="Jakkamsetti A."/>
            <person name="Pham P."/>
            <person name="Ruth R."/>
            <person name="San Lucas F."/>
            <person name="Warren J."/>
            <person name="Zhang J."/>
            <person name="Zhao Z."/>
            <person name="Zhou C."/>
            <person name="Zhu D."/>
            <person name="Lee S."/>
            <person name="Bess C."/>
            <person name="Blankenburg K."/>
            <person name="Forbes L."/>
            <person name="Fu Q."/>
            <person name="Gubbala S."/>
            <person name="Hirani K."/>
            <person name="Jayaseelan J.C."/>
            <person name="Lara F."/>
            <person name="Munidasa M."/>
            <person name="Palculict T."/>
            <person name="Patil S."/>
            <person name="Pu L.-L."/>
            <person name="Saada N."/>
            <person name="Tang L."/>
            <person name="Weissenberger G."/>
            <person name="Zhu Y."/>
            <person name="Hemphill L."/>
            <person name="Shang Y."/>
            <person name="Youmans B."/>
            <person name="Ayvaz T."/>
            <person name="Ross M."/>
            <person name="Santibanez J."/>
            <person name="Aqrawi P."/>
            <person name="Gross S."/>
            <person name="Joshi V."/>
            <person name="Fowler G."/>
            <person name="Nazareth L."/>
            <person name="Reid J."/>
            <person name="Worley K."/>
            <person name="Petrosino J."/>
            <person name="Highlander S."/>
            <person name="Gibbs R."/>
        </authorList>
    </citation>
    <scope>NUCLEOTIDE SEQUENCE [LARGE SCALE GENOMIC DNA]</scope>
    <source>
        <strain evidence="4 5">ATCC BAA-1640</strain>
    </source>
</reference>
<evidence type="ECO:0000256" key="1">
    <source>
        <dbReference type="SAM" id="MobiDB-lite"/>
    </source>
</evidence>
<evidence type="ECO:0000313" key="4">
    <source>
        <dbReference type="EMBL" id="EFM25033.1"/>
    </source>
</evidence>
<feature type="compositionally biased region" description="Basic and acidic residues" evidence="1">
    <location>
        <begin position="39"/>
        <end position="63"/>
    </location>
</feature>
<sequence>MKKLILALAFVFLLTGCQSGQNAKTEDKKNGNVATEQNNNEKENSKTDESNKDDSSEAKDNKADATITVSPEEAVKKFNDKYPGVKIDEFSFGKENMTYCYEINGFDDDSEYEFEIDATDGTILKDNKELDNTADKTAINLDFISEIQPLIDKSLSEAGSEYHLDSYSIDFEKTGNFNKLDIELENSKGQDIEFEYNLDTKELIKKDM</sequence>
<dbReference type="AlphaFoldDB" id="E0NMH0"/>
<dbReference type="Proteomes" id="UP000003280">
    <property type="component" value="Unassembled WGS sequence"/>
</dbReference>
<comment type="caution">
    <text evidence="4">The sequence shown here is derived from an EMBL/GenBank/DDBJ whole genome shotgun (WGS) entry which is preliminary data.</text>
</comment>
<dbReference type="RefSeq" id="WP_008902182.1">
    <property type="nucleotide sequence ID" value="NZ_GL397071.1"/>
</dbReference>
<dbReference type="HOGENOM" id="CLU_1319913_0_0_9"/>
<dbReference type="Pfam" id="PF03413">
    <property type="entry name" value="PepSY"/>
    <property type="match status" value="1"/>
</dbReference>
<evidence type="ECO:0000259" key="3">
    <source>
        <dbReference type="Pfam" id="PF03413"/>
    </source>
</evidence>
<dbReference type="InterPro" id="IPR025711">
    <property type="entry name" value="PepSY"/>
</dbReference>
<keyword evidence="5" id="KW-1185">Reference proteome</keyword>
<dbReference type="STRING" id="862517.HMPREF9225_1392"/>
<organism evidence="4 5">
    <name type="scientific">Peptoniphilus duerdenii ATCC BAA-1640</name>
    <dbReference type="NCBI Taxonomy" id="862517"/>
    <lineage>
        <taxon>Bacteria</taxon>
        <taxon>Bacillati</taxon>
        <taxon>Bacillota</taxon>
        <taxon>Tissierellia</taxon>
        <taxon>Tissierellales</taxon>
        <taxon>Peptoniphilaceae</taxon>
        <taxon>Peptoniphilus</taxon>
    </lineage>
</organism>
<feature type="chain" id="PRO_5003138096" evidence="2">
    <location>
        <begin position="24"/>
        <end position="208"/>
    </location>
</feature>
<gene>
    <name evidence="4" type="ORF">HMPREF9225_1392</name>
</gene>
<evidence type="ECO:0000313" key="5">
    <source>
        <dbReference type="Proteomes" id="UP000003280"/>
    </source>
</evidence>
<dbReference type="PROSITE" id="PS51257">
    <property type="entry name" value="PROKAR_LIPOPROTEIN"/>
    <property type="match status" value="1"/>
</dbReference>
<feature type="signal peptide" evidence="2">
    <location>
        <begin position="1"/>
        <end position="23"/>
    </location>
</feature>
<accession>E0NMH0</accession>
<name>E0NMH0_9FIRM</name>
<dbReference type="eggNOG" id="COG3212">
    <property type="taxonomic scope" value="Bacteria"/>
</dbReference>
<protein>
    <submittedName>
        <fullName evidence="4">Peptidase propeptide and YPEB domain protein</fullName>
    </submittedName>
</protein>
<dbReference type="Gene3D" id="3.10.450.40">
    <property type="match status" value="1"/>
</dbReference>